<comment type="caution">
    <text evidence="2">The sequence shown here is derived from an EMBL/GenBank/DDBJ whole genome shotgun (WGS) entry which is preliminary data.</text>
</comment>
<name>A0AA39XMB2_9PEZI</name>
<gene>
    <name evidence="2" type="ORF">B0T17DRAFT_613373</name>
</gene>
<accession>A0AA39XMB2</accession>
<organism evidence="2 3">
    <name type="scientific">Bombardia bombarda</name>
    <dbReference type="NCBI Taxonomy" id="252184"/>
    <lineage>
        <taxon>Eukaryota</taxon>
        <taxon>Fungi</taxon>
        <taxon>Dikarya</taxon>
        <taxon>Ascomycota</taxon>
        <taxon>Pezizomycotina</taxon>
        <taxon>Sordariomycetes</taxon>
        <taxon>Sordariomycetidae</taxon>
        <taxon>Sordariales</taxon>
        <taxon>Lasiosphaeriaceae</taxon>
        <taxon>Bombardia</taxon>
    </lineage>
</organism>
<keyword evidence="3" id="KW-1185">Reference proteome</keyword>
<proteinExistence type="predicted"/>
<protein>
    <submittedName>
        <fullName evidence="2">Uncharacterized protein</fullName>
    </submittedName>
</protein>
<evidence type="ECO:0000256" key="1">
    <source>
        <dbReference type="SAM" id="MobiDB-lite"/>
    </source>
</evidence>
<feature type="compositionally biased region" description="Polar residues" evidence="1">
    <location>
        <begin position="1"/>
        <end position="18"/>
    </location>
</feature>
<dbReference type="EMBL" id="JAULSR010000001">
    <property type="protein sequence ID" value="KAK0636673.1"/>
    <property type="molecule type" value="Genomic_DNA"/>
</dbReference>
<dbReference type="AlphaFoldDB" id="A0AA39XMB2"/>
<evidence type="ECO:0000313" key="3">
    <source>
        <dbReference type="Proteomes" id="UP001174934"/>
    </source>
</evidence>
<reference evidence="2" key="1">
    <citation type="submission" date="2023-06" db="EMBL/GenBank/DDBJ databases">
        <title>Genome-scale phylogeny and comparative genomics of the fungal order Sordariales.</title>
        <authorList>
            <consortium name="Lawrence Berkeley National Laboratory"/>
            <person name="Hensen N."/>
            <person name="Bonometti L."/>
            <person name="Westerberg I."/>
            <person name="Brannstrom I.O."/>
            <person name="Guillou S."/>
            <person name="Cros-Aarteil S."/>
            <person name="Calhoun S."/>
            <person name="Haridas S."/>
            <person name="Kuo A."/>
            <person name="Mondo S."/>
            <person name="Pangilinan J."/>
            <person name="Riley R."/>
            <person name="LaButti K."/>
            <person name="Andreopoulos B."/>
            <person name="Lipzen A."/>
            <person name="Chen C."/>
            <person name="Yanf M."/>
            <person name="Daum C."/>
            <person name="Ng V."/>
            <person name="Clum A."/>
            <person name="Steindorff A."/>
            <person name="Ohm R."/>
            <person name="Martin F."/>
            <person name="Silar P."/>
            <person name="Natvig D."/>
            <person name="Lalanne C."/>
            <person name="Gautier V."/>
            <person name="Ament-velasquez S.L."/>
            <person name="Kruys A."/>
            <person name="Hutchinson M.I."/>
            <person name="Powell A.J."/>
            <person name="Barry K."/>
            <person name="Miller A.N."/>
            <person name="Grigoriev I.V."/>
            <person name="Debuchy R."/>
            <person name="Gladieux P."/>
            <person name="Thoren M.H."/>
            <person name="Johannesson H."/>
        </authorList>
    </citation>
    <scope>NUCLEOTIDE SEQUENCE</scope>
    <source>
        <strain evidence="2">SMH3391-2</strain>
    </source>
</reference>
<feature type="region of interest" description="Disordered" evidence="1">
    <location>
        <begin position="1"/>
        <end position="26"/>
    </location>
</feature>
<sequence>MSAPPNANESTTTPSQGSHLLPPGSGDVPVAEMLRQLRAVGGAIPPVQAYLRTWTGSLSNRDIIIARVEQLIEHGHHILQLKDVVAQMFRLSSQACQDAVSARLAQLADEREVAGKRPTCCDIEDETICGLMAEMAEIDKHMVEIGVVLETLLPFISPQQHAQSPSTKRDENKGGQDVTLGVWGMFF</sequence>
<dbReference type="Proteomes" id="UP001174934">
    <property type="component" value="Unassembled WGS sequence"/>
</dbReference>
<evidence type="ECO:0000313" key="2">
    <source>
        <dbReference type="EMBL" id="KAK0636673.1"/>
    </source>
</evidence>